<evidence type="ECO:0000256" key="4">
    <source>
        <dbReference type="ARBA" id="ARBA00022989"/>
    </source>
</evidence>
<feature type="domain" description="Polycystin cation channel PKD1/PKD2" evidence="6">
    <location>
        <begin position="3"/>
        <end position="96"/>
    </location>
</feature>
<dbReference type="EMBL" id="HG994583">
    <property type="protein sequence ID" value="CAF2926155.1"/>
    <property type="molecule type" value="Genomic_DNA"/>
</dbReference>
<evidence type="ECO:0000313" key="7">
    <source>
        <dbReference type="EMBL" id="CAF2926155.1"/>
    </source>
</evidence>
<name>A0A7R8CYQ2_LEPSM</name>
<comment type="subcellular location">
    <subcellularLocation>
        <location evidence="1">Membrane</location>
        <topology evidence="1">Multi-pass membrane protein</topology>
    </subcellularLocation>
</comment>
<dbReference type="InterPro" id="IPR051223">
    <property type="entry name" value="Polycystin"/>
</dbReference>
<keyword evidence="8" id="KW-1185">Reference proteome</keyword>
<dbReference type="Pfam" id="PF08016">
    <property type="entry name" value="PKD_channel"/>
    <property type="match status" value="1"/>
</dbReference>
<keyword evidence="5" id="KW-0472">Membrane</keyword>
<evidence type="ECO:0000256" key="1">
    <source>
        <dbReference type="ARBA" id="ARBA00004141"/>
    </source>
</evidence>
<keyword evidence="3" id="KW-0812">Transmembrane</keyword>
<evidence type="ECO:0000313" key="8">
    <source>
        <dbReference type="Proteomes" id="UP000675881"/>
    </source>
</evidence>
<dbReference type="InterPro" id="IPR013122">
    <property type="entry name" value="PKD1_2_channel"/>
</dbReference>
<accession>A0A7R8CYQ2</accession>
<proteinExistence type="inferred from homology"/>
<organism evidence="7 8">
    <name type="scientific">Lepeophtheirus salmonis</name>
    <name type="common">Salmon louse</name>
    <name type="synonym">Caligus salmonis</name>
    <dbReference type="NCBI Taxonomy" id="72036"/>
    <lineage>
        <taxon>Eukaryota</taxon>
        <taxon>Metazoa</taxon>
        <taxon>Ecdysozoa</taxon>
        <taxon>Arthropoda</taxon>
        <taxon>Crustacea</taxon>
        <taxon>Multicrustacea</taxon>
        <taxon>Hexanauplia</taxon>
        <taxon>Copepoda</taxon>
        <taxon>Siphonostomatoida</taxon>
        <taxon>Caligidae</taxon>
        <taxon>Lepeophtheirus</taxon>
    </lineage>
</organism>
<dbReference type="GO" id="GO:0016020">
    <property type="term" value="C:membrane"/>
    <property type="evidence" value="ECO:0007669"/>
    <property type="project" value="UniProtKB-SubCell"/>
</dbReference>
<dbReference type="OrthoDB" id="6379436at2759"/>
<dbReference type="AlphaFoldDB" id="A0A7R8CYQ2"/>
<protein>
    <submittedName>
        <fullName evidence="7">(salmon louse) hypothetical protein</fullName>
    </submittedName>
</protein>
<comment type="similarity">
    <text evidence="2">Belongs to the polycystin family.</text>
</comment>
<evidence type="ECO:0000259" key="6">
    <source>
        <dbReference type="Pfam" id="PF08016"/>
    </source>
</evidence>
<reference evidence="7" key="1">
    <citation type="submission" date="2021-02" db="EMBL/GenBank/DDBJ databases">
        <authorList>
            <person name="Bekaert M."/>
        </authorList>
    </citation>
    <scope>NUCLEOTIDE SEQUENCE</scope>
    <source>
        <strain evidence="7">IoA-00</strain>
    </source>
</reference>
<gene>
    <name evidence="7" type="ORF">LSAA_8598</name>
</gene>
<dbReference type="GO" id="GO:0050982">
    <property type="term" value="P:detection of mechanical stimulus"/>
    <property type="evidence" value="ECO:0007669"/>
    <property type="project" value="TreeGrafter"/>
</dbReference>
<evidence type="ECO:0000256" key="3">
    <source>
        <dbReference type="ARBA" id="ARBA00022692"/>
    </source>
</evidence>
<dbReference type="PANTHER" id="PTHR10877">
    <property type="entry name" value="POLYCYSTIN FAMILY MEMBER"/>
    <property type="match status" value="1"/>
</dbReference>
<dbReference type="Proteomes" id="UP000675881">
    <property type="component" value="Chromosome 4"/>
</dbReference>
<dbReference type="PANTHER" id="PTHR10877:SF150">
    <property type="entry name" value="REJ DOMAIN-CONTAINING PROTEIN"/>
    <property type="match status" value="1"/>
</dbReference>
<sequence>MFNIKKLKGNYFKGYWFIGEWVVIFSAYVAIGLYIYRLMLSHDILKIFGRTYGNGYVKFQLLGLADEYFIYFMGIIVFVCTLKVMKLLQFNRNCRHVLCIFLYVHLGSYKCAYKTIIIEGFEQVKSDIVVMKNDLEILEFLNYRTAVLSGKKDRIVHEIMRPKDSIKTEPEVDYTKDEDGNEEDPLYLLSDKVDEFVRFVDNVYFEGSLNVPSHEIHLVDTEPYLEKSRSKIYIS</sequence>
<keyword evidence="4" id="KW-1133">Transmembrane helix</keyword>
<evidence type="ECO:0000256" key="2">
    <source>
        <dbReference type="ARBA" id="ARBA00007200"/>
    </source>
</evidence>
<evidence type="ECO:0000256" key="5">
    <source>
        <dbReference type="ARBA" id="ARBA00023136"/>
    </source>
</evidence>
<dbReference type="GO" id="GO:0005262">
    <property type="term" value="F:calcium channel activity"/>
    <property type="evidence" value="ECO:0007669"/>
    <property type="project" value="TreeGrafter"/>
</dbReference>